<evidence type="ECO:0000256" key="8">
    <source>
        <dbReference type="ARBA" id="ARBA00022884"/>
    </source>
</evidence>
<dbReference type="CDD" id="cd09232">
    <property type="entry name" value="Snurportin-1_C"/>
    <property type="match status" value="1"/>
</dbReference>
<evidence type="ECO:0000256" key="4">
    <source>
        <dbReference type="ARBA" id="ARBA00007540"/>
    </source>
</evidence>
<evidence type="ECO:0000256" key="6">
    <source>
        <dbReference type="ARBA" id="ARBA00022448"/>
    </source>
</evidence>
<proteinExistence type="inferred from homology"/>
<keyword evidence="8" id="KW-0694">RNA-binding</keyword>
<evidence type="ECO:0000259" key="10">
    <source>
        <dbReference type="Pfam" id="PF21974"/>
    </source>
</evidence>
<comment type="subcellular location">
    <subcellularLocation>
        <location evidence="3">Cytoplasm</location>
    </subcellularLocation>
    <subcellularLocation>
        <location evidence="2">Nucleus</location>
    </subcellularLocation>
</comment>
<evidence type="ECO:0000313" key="11">
    <source>
        <dbReference type="EMBL" id="CAH2050264.1"/>
    </source>
</evidence>
<comment type="similarity">
    <text evidence="4">Belongs to the snurportin family.</text>
</comment>
<dbReference type="PANTHER" id="PTHR13403">
    <property type="entry name" value="SNURPORTIN1 RNUT1 PROTEIN RNA, U TRANSPORTER 1"/>
    <property type="match status" value="1"/>
</dbReference>
<evidence type="ECO:0000256" key="2">
    <source>
        <dbReference type="ARBA" id="ARBA00004123"/>
    </source>
</evidence>
<evidence type="ECO:0000313" key="12">
    <source>
        <dbReference type="Proteomes" id="UP000837857"/>
    </source>
</evidence>
<accession>A0ABN8I7Y8</accession>
<keyword evidence="6" id="KW-0813">Transport</keyword>
<sequence>MDEVLNKFQTALNCEDSHKSLYKNWGKGCTQEERRKEILTNQKGQRNKNLDNFRGIFLEYINGVEKCNIFDTEAVSYRPNIYVAGFNKTSRSYNNVLMLSEWLIDRPIDFEQNWYVVPCPKGVRTLVVSHNKTTKFFTKNGRFMMECKTGLPGGNQYNTNKRKGSFCVLDGFYLEKNNTLYILDLLAWNWQPMTDGETEFRQFWLKANMQELTDVSEISKTNKVVFKILPMVDCSRASFNNFMMKYPHFENNFPILDGLLFYHKHAHYVAGETPLVGWLYPFMVQEVLGYDIPVHSMYEDERPNDYITQSYFIEKFVANNFKKNMISSSTNMEEEEEESIGLEDTWQSLESLYWKDPSTN</sequence>
<reference evidence="11" key="1">
    <citation type="submission" date="2022-03" db="EMBL/GenBank/DDBJ databases">
        <authorList>
            <person name="Martin H S."/>
        </authorList>
    </citation>
    <scope>NUCLEOTIDE SEQUENCE</scope>
</reference>
<gene>
    <name evidence="11" type="ORF">IPOD504_LOCUS7342</name>
</gene>
<dbReference type="Pfam" id="PF21974">
    <property type="entry name" value="SPN1_m3Gcap_bd"/>
    <property type="match status" value="1"/>
</dbReference>
<evidence type="ECO:0000256" key="5">
    <source>
        <dbReference type="ARBA" id="ARBA00016034"/>
    </source>
</evidence>
<comment type="function">
    <text evidence="1">Functions as an U snRNP-specific nuclear import adapter. Involved in the trimethylguanosine (m3G)-cap-dependent nuclear import of U snRNPs. Binds specifically to the terminal m3G-cap U snRNAs.</text>
</comment>
<evidence type="ECO:0000256" key="7">
    <source>
        <dbReference type="ARBA" id="ARBA00022490"/>
    </source>
</evidence>
<feature type="domain" description="Snurportin-1 m3G cap-binding" evidence="10">
    <location>
        <begin position="97"/>
        <end position="281"/>
    </location>
</feature>
<keyword evidence="12" id="KW-1185">Reference proteome</keyword>
<organism evidence="11 12">
    <name type="scientific">Iphiclides podalirius</name>
    <name type="common">scarce swallowtail</name>
    <dbReference type="NCBI Taxonomy" id="110791"/>
    <lineage>
        <taxon>Eukaryota</taxon>
        <taxon>Metazoa</taxon>
        <taxon>Ecdysozoa</taxon>
        <taxon>Arthropoda</taxon>
        <taxon>Hexapoda</taxon>
        <taxon>Insecta</taxon>
        <taxon>Pterygota</taxon>
        <taxon>Neoptera</taxon>
        <taxon>Endopterygota</taxon>
        <taxon>Lepidoptera</taxon>
        <taxon>Glossata</taxon>
        <taxon>Ditrysia</taxon>
        <taxon>Papilionoidea</taxon>
        <taxon>Papilionidae</taxon>
        <taxon>Papilioninae</taxon>
        <taxon>Iphiclides</taxon>
    </lineage>
</organism>
<dbReference type="InterPro" id="IPR047857">
    <property type="entry name" value="Snurportin1_C"/>
</dbReference>
<name>A0ABN8I7Y8_9NEOP</name>
<dbReference type="Gene3D" id="3.30.470.30">
    <property type="entry name" value="DNA ligase/mRNA capping enzyme"/>
    <property type="match status" value="1"/>
</dbReference>
<keyword evidence="9" id="KW-0539">Nucleus</keyword>
<protein>
    <recommendedName>
        <fullName evidence="5">Snurportin-1</fullName>
    </recommendedName>
</protein>
<dbReference type="PANTHER" id="PTHR13403:SF6">
    <property type="entry name" value="SNURPORTIN-1"/>
    <property type="match status" value="1"/>
</dbReference>
<dbReference type="InterPro" id="IPR017336">
    <property type="entry name" value="Snurportin-1"/>
</dbReference>
<dbReference type="EMBL" id="OW152814">
    <property type="protein sequence ID" value="CAH2050264.1"/>
    <property type="molecule type" value="Genomic_DNA"/>
</dbReference>
<feature type="non-terminal residue" evidence="11">
    <location>
        <position position="1"/>
    </location>
</feature>
<evidence type="ECO:0000256" key="1">
    <source>
        <dbReference type="ARBA" id="ARBA00003975"/>
    </source>
</evidence>
<dbReference type="SUPFAM" id="SSF56091">
    <property type="entry name" value="DNA ligase/mRNA capping enzyme, catalytic domain"/>
    <property type="match status" value="1"/>
</dbReference>
<evidence type="ECO:0000256" key="3">
    <source>
        <dbReference type="ARBA" id="ARBA00004496"/>
    </source>
</evidence>
<dbReference type="Proteomes" id="UP000837857">
    <property type="component" value="Chromosome 2"/>
</dbReference>
<keyword evidence="7" id="KW-0963">Cytoplasm</keyword>
<evidence type="ECO:0000256" key="9">
    <source>
        <dbReference type="ARBA" id="ARBA00023242"/>
    </source>
</evidence>